<evidence type="ECO:0000313" key="3">
    <source>
        <dbReference type="EMBL" id="MFB0843564.1"/>
    </source>
</evidence>
<dbReference type="RefSeq" id="WP_373952488.1">
    <property type="nucleotide sequence ID" value="NZ_JBHDLN010000006.1"/>
</dbReference>
<protein>
    <submittedName>
        <fullName evidence="3">Helix-turn-helix domain-containing protein</fullName>
    </submittedName>
</protein>
<proteinExistence type="predicted"/>
<dbReference type="Pfam" id="PF01381">
    <property type="entry name" value="HTH_3"/>
    <property type="match status" value="1"/>
</dbReference>
<dbReference type="InterPro" id="IPR010982">
    <property type="entry name" value="Lambda_DNA-bd_dom_sf"/>
</dbReference>
<sequence>MFGKRLAELRNKKGISQYDLADRLQFTRAQLANYEQGTREPDFQTLVTLADYFEVSLDDLLGRTNNAAVPTNEYKNVVFFGEEKENLTDEEAEYLKENLLLLRKYKTKWNHSNMHK</sequence>
<dbReference type="Gene3D" id="1.10.260.40">
    <property type="entry name" value="lambda repressor-like DNA-binding domains"/>
    <property type="match status" value="1"/>
</dbReference>
<evidence type="ECO:0000313" key="4">
    <source>
        <dbReference type="Proteomes" id="UP001575622"/>
    </source>
</evidence>
<dbReference type="PROSITE" id="PS50943">
    <property type="entry name" value="HTH_CROC1"/>
    <property type="match status" value="1"/>
</dbReference>
<dbReference type="Proteomes" id="UP001575622">
    <property type="component" value="Unassembled WGS sequence"/>
</dbReference>
<keyword evidence="1" id="KW-0238">DNA-binding</keyword>
<comment type="caution">
    <text evidence="3">The sequence shown here is derived from an EMBL/GenBank/DDBJ whole genome shotgun (WGS) entry which is preliminary data.</text>
</comment>
<dbReference type="PANTHER" id="PTHR46558">
    <property type="entry name" value="TRACRIPTIONAL REGULATORY PROTEIN-RELATED-RELATED"/>
    <property type="match status" value="1"/>
</dbReference>
<evidence type="ECO:0000256" key="1">
    <source>
        <dbReference type="ARBA" id="ARBA00023125"/>
    </source>
</evidence>
<reference evidence="3 4" key="1">
    <citation type="submission" date="2024-09" db="EMBL/GenBank/DDBJ databases">
        <authorList>
            <person name="Makale K.P.P."/>
            <person name="Makhzoum A."/>
            <person name="Rantong G."/>
            <person name="Rahube T.O."/>
        </authorList>
    </citation>
    <scope>NUCLEOTIDE SEQUENCE [LARGE SCALE GENOMIC DNA]</scope>
    <source>
        <strain evidence="3 4">KM_D13</strain>
    </source>
</reference>
<organism evidence="3 4">
    <name type="scientific">Paenibacillus oleatilyticus</name>
    <dbReference type="NCBI Taxonomy" id="2594886"/>
    <lineage>
        <taxon>Bacteria</taxon>
        <taxon>Bacillati</taxon>
        <taxon>Bacillota</taxon>
        <taxon>Bacilli</taxon>
        <taxon>Bacillales</taxon>
        <taxon>Paenibacillaceae</taxon>
        <taxon>Paenibacillus</taxon>
    </lineage>
</organism>
<name>A0ABV4V1T6_9BACL</name>
<keyword evidence="4" id="KW-1185">Reference proteome</keyword>
<dbReference type="EMBL" id="JBHDLN010000006">
    <property type="protein sequence ID" value="MFB0843564.1"/>
    <property type="molecule type" value="Genomic_DNA"/>
</dbReference>
<accession>A0ABV4V1T6</accession>
<feature type="domain" description="HTH cro/C1-type" evidence="2">
    <location>
        <begin position="6"/>
        <end position="60"/>
    </location>
</feature>
<dbReference type="SMART" id="SM00530">
    <property type="entry name" value="HTH_XRE"/>
    <property type="match status" value="1"/>
</dbReference>
<dbReference type="InterPro" id="IPR001387">
    <property type="entry name" value="Cro/C1-type_HTH"/>
</dbReference>
<evidence type="ECO:0000259" key="2">
    <source>
        <dbReference type="PROSITE" id="PS50943"/>
    </source>
</evidence>
<dbReference type="CDD" id="cd00093">
    <property type="entry name" value="HTH_XRE"/>
    <property type="match status" value="1"/>
</dbReference>
<dbReference type="PANTHER" id="PTHR46558:SF14">
    <property type="entry name" value="HTH-TYPE TRANSCRIPTIONAL REGULATOR ANSR"/>
    <property type="match status" value="1"/>
</dbReference>
<dbReference type="SUPFAM" id="SSF47413">
    <property type="entry name" value="lambda repressor-like DNA-binding domains"/>
    <property type="match status" value="1"/>
</dbReference>
<gene>
    <name evidence="3" type="ORF">ACEU3E_15395</name>
</gene>